<proteinExistence type="inferred from homology"/>
<dbReference type="PIRSF" id="PIRSF001434">
    <property type="entry name" value="CGS"/>
    <property type="match status" value="1"/>
</dbReference>
<keyword evidence="5 8" id="KW-0663">Pyridoxal phosphate</keyword>
<organism evidence="9 10">
    <name type="scientific">Limulus polyphemus</name>
    <name type="common">Atlantic horseshoe crab</name>
    <dbReference type="NCBI Taxonomy" id="6850"/>
    <lineage>
        <taxon>Eukaryota</taxon>
        <taxon>Metazoa</taxon>
        <taxon>Ecdysozoa</taxon>
        <taxon>Arthropoda</taxon>
        <taxon>Chelicerata</taxon>
        <taxon>Merostomata</taxon>
        <taxon>Xiphosura</taxon>
        <taxon>Limulidae</taxon>
        <taxon>Limulus</taxon>
    </lineage>
</organism>
<evidence type="ECO:0000256" key="6">
    <source>
        <dbReference type="ARBA" id="ARBA00023192"/>
    </source>
</evidence>
<accession>A0ABM1SVY7</accession>
<dbReference type="InterPro" id="IPR015424">
    <property type="entry name" value="PyrdxlP-dep_Trfase"/>
</dbReference>
<evidence type="ECO:0000313" key="10">
    <source>
        <dbReference type="RefSeq" id="XP_022247793.1"/>
    </source>
</evidence>
<dbReference type="PANTHER" id="PTHR11808:SF15">
    <property type="entry name" value="CYSTATHIONINE GAMMA-LYASE"/>
    <property type="match status" value="1"/>
</dbReference>
<dbReference type="InterPro" id="IPR015422">
    <property type="entry name" value="PyrdxlP-dep_Trfase_small"/>
</dbReference>
<evidence type="ECO:0000256" key="4">
    <source>
        <dbReference type="ARBA" id="ARBA00012085"/>
    </source>
</evidence>
<evidence type="ECO:0000256" key="2">
    <source>
        <dbReference type="ARBA" id="ARBA00005038"/>
    </source>
</evidence>
<keyword evidence="6" id="KW-0198">Cysteine biosynthesis</keyword>
<dbReference type="Gene3D" id="3.40.640.10">
    <property type="entry name" value="Type I PLP-dependent aspartate aminotransferase-like (Major domain)"/>
    <property type="match status" value="2"/>
</dbReference>
<keyword evidence="9" id="KW-1185">Reference proteome</keyword>
<keyword evidence="6" id="KW-0028">Amino-acid biosynthesis</keyword>
<comment type="similarity">
    <text evidence="3 8">Belongs to the trans-sulfuration enzymes family.</text>
</comment>
<name>A0ABM1SVY7_LIMPO</name>
<dbReference type="InterPro" id="IPR000277">
    <property type="entry name" value="Cys/Met-Metab_PyrdxlP-dep_enz"/>
</dbReference>
<dbReference type="Proteomes" id="UP000694941">
    <property type="component" value="Unplaced"/>
</dbReference>
<comment type="pathway">
    <text evidence="2">Amino-acid biosynthesis; L-cysteine biosynthesis; L-cysteine from L-homocysteine and L-serine: step 2/2.</text>
</comment>
<evidence type="ECO:0000256" key="1">
    <source>
        <dbReference type="ARBA" id="ARBA00001933"/>
    </source>
</evidence>
<sequence length="335" mass="37289">MIFIKLQGFEYGRCGNPTRKCLEQCLASLEGGKYALCYSSGLSAVMSVTHLLSTGDHIICFDDVYGGKFPIIWLLFKLLFLKQMVWLETPTNPTMKLADIAAVAHIVRKHCGAFLVVDNTLMSSYFQRPLDCGADISMQSLSKYMNGHSDVMMGALITNQFDVWKKLHYIQKTLGAVPSPFDCYLVNRGLKTLSVRMEKHMQNGLAIAMFLESHPLVQKLIHPGLPSHPQHVLAGRQCSGFSGMVTFYIKGGSKETEEFVKHLKLFTLALSLGDVESLVEIPSIMTHASLSKKERDLLGITENLVRLSVGIETTKDLIEDLDQALKRSCKKLSTP</sequence>
<evidence type="ECO:0000256" key="7">
    <source>
        <dbReference type="ARBA" id="ARBA00029853"/>
    </source>
</evidence>
<dbReference type="GeneID" id="106464393"/>
<gene>
    <name evidence="10" type="primary">LOC106464393</name>
</gene>
<dbReference type="EC" id="4.4.1.1" evidence="4"/>
<dbReference type="RefSeq" id="XP_022247793.1">
    <property type="nucleotide sequence ID" value="XM_022392085.1"/>
</dbReference>
<dbReference type="CDD" id="cd00614">
    <property type="entry name" value="CGS_like"/>
    <property type="match status" value="1"/>
</dbReference>
<dbReference type="SUPFAM" id="SSF53383">
    <property type="entry name" value="PLP-dependent transferases"/>
    <property type="match status" value="1"/>
</dbReference>
<evidence type="ECO:0000256" key="8">
    <source>
        <dbReference type="RuleBase" id="RU362118"/>
    </source>
</evidence>
<comment type="cofactor">
    <cofactor evidence="1 8">
        <name>pyridoxal 5'-phosphate</name>
        <dbReference type="ChEBI" id="CHEBI:597326"/>
    </cofactor>
</comment>
<dbReference type="InterPro" id="IPR015421">
    <property type="entry name" value="PyrdxlP-dep_Trfase_major"/>
</dbReference>
<evidence type="ECO:0000256" key="3">
    <source>
        <dbReference type="ARBA" id="ARBA00009077"/>
    </source>
</evidence>
<dbReference type="Gene3D" id="3.90.1150.10">
    <property type="entry name" value="Aspartate Aminotransferase, domain 1"/>
    <property type="match status" value="1"/>
</dbReference>
<evidence type="ECO:0000256" key="5">
    <source>
        <dbReference type="ARBA" id="ARBA00022898"/>
    </source>
</evidence>
<reference evidence="10" key="1">
    <citation type="submission" date="2025-08" db="UniProtKB">
        <authorList>
            <consortium name="RefSeq"/>
        </authorList>
    </citation>
    <scope>IDENTIFICATION</scope>
    <source>
        <tissue evidence="10">Muscle</tissue>
    </source>
</reference>
<protein>
    <recommendedName>
        <fullName evidence="4">cystathionine gamma-lyase</fullName>
        <ecNumber evidence="4">4.4.1.1</ecNumber>
    </recommendedName>
    <alternativeName>
        <fullName evidence="7">Gamma-cystathionase</fullName>
    </alternativeName>
</protein>
<dbReference type="PANTHER" id="PTHR11808">
    <property type="entry name" value="TRANS-SULFURATION ENZYME FAMILY MEMBER"/>
    <property type="match status" value="1"/>
</dbReference>
<dbReference type="Pfam" id="PF01053">
    <property type="entry name" value="Cys_Met_Meta_PP"/>
    <property type="match status" value="2"/>
</dbReference>
<evidence type="ECO:0000313" key="9">
    <source>
        <dbReference type="Proteomes" id="UP000694941"/>
    </source>
</evidence>